<organism evidence="2 3">
    <name type="scientific">Buddleja alternifolia</name>
    <dbReference type="NCBI Taxonomy" id="168488"/>
    <lineage>
        <taxon>Eukaryota</taxon>
        <taxon>Viridiplantae</taxon>
        <taxon>Streptophyta</taxon>
        <taxon>Embryophyta</taxon>
        <taxon>Tracheophyta</taxon>
        <taxon>Spermatophyta</taxon>
        <taxon>Magnoliopsida</taxon>
        <taxon>eudicotyledons</taxon>
        <taxon>Gunneridae</taxon>
        <taxon>Pentapetalae</taxon>
        <taxon>asterids</taxon>
        <taxon>lamiids</taxon>
        <taxon>Lamiales</taxon>
        <taxon>Scrophulariaceae</taxon>
        <taxon>Buddlejeae</taxon>
        <taxon>Buddleja</taxon>
    </lineage>
</organism>
<feature type="region of interest" description="Disordered" evidence="1">
    <location>
        <begin position="241"/>
        <end position="267"/>
    </location>
</feature>
<feature type="compositionally biased region" description="Polar residues" evidence="1">
    <location>
        <begin position="252"/>
        <end position="263"/>
    </location>
</feature>
<dbReference type="InterPro" id="IPR040378">
    <property type="entry name" value="BASL"/>
</dbReference>
<dbReference type="Proteomes" id="UP000826271">
    <property type="component" value="Unassembled WGS sequence"/>
</dbReference>
<dbReference type="AlphaFoldDB" id="A0AAV6WHM5"/>
<feature type="compositionally biased region" description="Basic and acidic residues" evidence="1">
    <location>
        <begin position="51"/>
        <end position="83"/>
    </location>
</feature>
<evidence type="ECO:0000313" key="2">
    <source>
        <dbReference type="EMBL" id="KAG8366495.1"/>
    </source>
</evidence>
<dbReference type="PANTHER" id="PTHR33914:SF2">
    <property type="entry name" value="OS02G0582100 PROTEIN"/>
    <property type="match status" value="1"/>
</dbReference>
<feature type="region of interest" description="Disordered" evidence="1">
    <location>
        <begin position="299"/>
        <end position="372"/>
    </location>
</feature>
<feature type="region of interest" description="Disordered" evidence="1">
    <location>
        <begin position="34"/>
        <end position="102"/>
    </location>
</feature>
<gene>
    <name evidence="2" type="ORF">BUALT_Bualt17G0086000</name>
</gene>
<feature type="compositionally biased region" description="Polar residues" evidence="1">
    <location>
        <begin position="356"/>
        <end position="368"/>
    </location>
</feature>
<sequence>MFASRLLNILQTVPSDVEYETCVFDLTEEDLTMKENENATLGSKDTSPRPPEVKGKDESWNAKFADDLDNENRARDSPRKEDTNPFTTDTNPFTTDTNPFTTDTNPFTDKNVLECELPELVVCYKESDYHVVKDICVDEGMPVKDKILIDSCDNGANQCESKNDNDGEILVQEKAKSPLDSSLNKDSGKNCDPEDSVQTDETNSLDEGSLVDKKLPIQEFGTRSFLRSFIGSLDDEGSKAMQLPDQIPYGKSLSNRPNATSTGAVPKEDVQARSLLYNSEIESGSITFNFNAPEKVKEQSVDSGVVHDDQKDSNADKGSVHEQPSIIDDGKSDDSSADGQVQSGDSKSRSEENVHEQQSLSSSTNNDEQAFEGESSFAVGRVTYSGPISFSGSVSLRSEGSATSGRSFAFPVLQNEWNSSPVRMAKAERRRFRKHKGWRSGLLCCRF</sequence>
<dbReference type="GO" id="GO:0009786">
    <property type="term" value="P:regulation of asymmetric cell division"/>
    <property type="evidence" value="ECO:0007669"/>
    <property type="project" value="InterPro"/>
</dbReference>
<feature type="compositionally biased region" description="Low complexity" evidence="1">
    <location>
        <begin position="84"/>
        <end position="102"/>
    </location>
</feature>
<accession>A0AAV6WHM5</accession>
<protein>
    <submittedName>
        <fullName evidence="2">Uncharacterized protein</fullName>
    </submittedName>
</protein>
<feature type="compositionally biased region" description="Basic and acidic residues" evidence="1">
    <location>
        <begin position="346"/>
        <end position="355"/>
    </location>
</feature>
<dbReference type="EMBL" id="WHWC01000017">
    <property type="protein sequence ID" value="KAG8366495.1"/>
    <property type="molecule type" value="Genomic_DNA"/>
</dbReference>
<proteinExistence type="predicted"/>
<name>A0AAV6WHM5_9LAMI</name>
<evidence type="ECO:0000256" key="1">
    <source>
        <dbReference type="SAM" id="MobiDB-lite"/>
    </source>
</evidence>
<evidence type="ECO:0000313" key="3">
    <source>
        <dbReference type="Proteomes" id="UP000826271"/>
    </source>
</evidence>
<comment type="caution">
    <text evidence="2">The sequence shown here is derived from an EMBL/GenBank/DDBJ whole genome shotgun (WGS) entry which is preliminary data.</text>
</comment>
<dbReference type="PANTHER" id="PTHR33914">
    <property type="entry name" value="18S PRE-RIBOSOMAL ASSEMBLY PROTEIN GAR2-LIKE PROTEIN"/>
    <property type="match status" value="1"/>
</dbReference>
<keyword evidence="3" id="KW-1185">Reference proteome</keyword>
<feature type="region of interest" description="Disordered" evidence="1">
    <location>
        <begin position="176"/>
        <end position="207"/>
    </location>
</feature>
<reference evidence="2" key="1">
    <citation type="submission" date="2019-10" db="EMBL/GenBank/DDBJ databases">
        <authorList>
            <person name="Zhang R."/>
            <person name="Pan Y."/>
            <person name="Wang J."/>
            <person name="Ma R."/>
            <person name="Yu S."/>
        </authorList>
    </citation>
    <scope>NUCLEOTIDE SEQUENCE</scope>
    <source>
        <strain evidence="2">LA-IB0</strain>
        <tissue evidence="2">Leaf</tissue>
    </source>
</reference>
<feature type="compositionally biased region" description="Basic and acidic residues" evidence="1">
    <location>
        <begin position="299"/>
        <end position="320"/>
    </location>
</feature>